<proteinExistence type="predicted"/>
<dbReference type="EMBL" id="GBXM01079142">
    <property type="protein sequence ID" value="JAH29435.1"/>
    <property type="molecule type" value="Transcribed_RNA"/>
</dbReference>
<keyword evidence="1" id="KW-0732">Signal</keyword>
<accession>A0A0E9RLU9</accession>
<feature type="chain" id="PRO_5002431678" evidence="1">
    <location>
        <begin position="21"/>
        <end position="49"/>
    </location>
</feature>
<evidence type="ECO:0000256" key="1">
    <source>
        <dbReference type="SAM" id="SignalP"/>
    </source>
</evidence>
<name>A0A0E9RLU9_ANGAN</name>
<reference evidence="2" key="1">
    <citation type="submission" date="2014-11" db="EMBL/GenBank/DDBJ databases">
        <authorList>
            <person name="Amaro Gonzalez C."/>
        </authorList>
    </citation>
    <scope>NUCLEOTIDE SEQUENCE</scope>
</reference>
<organism evidence="2">
    <name type="scientific">Anguilla anguilla</name>
    <name type="common">European freshwater eel</name>
    <name type="synonym">Muraena anguilla</name>
    <dbReference type="NCBI Taxonomy" id="7936"/>
    <lineage>
        <taxon>Eukaryota</taxon>
        <taxon>Metazoa</taxon>
        <taxon>Chordata</taxon>
        <taxon>Craniata</taxon>
        <taxon>Vertebrata</taxon>
        <taxon>Euteleostomi</taxon>
        <taxon>Actinopterygii</taxon>
        <taxon>Neopterygii</taxon>
        <taxon>Teleostei</taxon>
        <taxon>Anguilliformes</taxon>
        <taxon>Anguillidae</taxon>
        <taxon>Anguilla</taxon>
    </lineage>
</organism>
<dbReference type="AlphaFoldDB" id="A0A0E9RLU9"/>
<evidence type="ECO:0000313" key="2">
    <source>
        <dbReference type="EMBL" id="JAH29435.1"/>
    </source>
</evidence>
<feature type="signal peptide" evidence="1">
    <location>
        <begin position="1"/>
        <end position="20"/>
    </location>
</feature>
<protein>
    <submittedName>
        <fullName evidence="2">Uncharacterized protein</fullName>
    </submittedName>
</protein>
<reference evidence="2" key="2">
    <citation type="journal article" date="2015" name="Fish Shellfish Immunol.">
        <title>Early steps in the European eel (Anguilla anguilla)-Vibrio vulnificus interaction in the gills: Role of the RtxA13 toxin.</title>
        <authorList>
            <person name="Callol A."/>
            <person name="Pajuelo D."/>
            <person name="Ebbesson L."/>
            <person name="Teles M."/>
            <person name="MacKenzie S."/>
            <person name="Amaro C."/>
        </authorList>
    </citation>
    <scope>NUCLEOTIDE SEQUENCE</scope>
</reference>
<sequence length="49" mass="5471">MKQQIVIFFISALFDNFCKALCASNGLYKMCYVNTGSVVLTDDNNTNTN</sequence>